<organism evidence="2 3">
    <name type="scientific">Flavobacterium aquatile LMG 4008 = ATCC 11947</name>
    <dbReference type="NCBI Taxonomy" id="1453498"/>
    <lineage>
        <taxon>Bacteria</taxon>
        <taxon>Pseudomonadati</taxon>
        <taxon>Bacteroidota</taxon>
        <taxon>Flavobacteriia</taxon>
        <taxon>Flavobacteriales</taxon>
        <taxon>Flavobacteriaceae</taxon>
        <taxon>Flavobacterium</taxon>
    </lineage>
</organism>
<dbReference type="Proteomes" id="UP000029554">
    <property type="component" value="Unassembled WGS sequence"/>
</dbReference>
<dbReference type="EMBL" id="JRHH01000001">
    <property type="protein sequence ID" value="KGD69512.1"/>
    <property type="molecule type" value="Genomic_DNA"/>
</dbReference>
<protein>
    <submittedName>
        <fullName evidence="2">Uncharacterized protein</fullName>
    </submittedName>
</protein>
<evidence type="ECO:0000256" key="1">
    <source>
        <dbReference type="SAM" id="Phobius"/>
    </source>
</evidence>
<evidence type="ECO:0000313" key="2">
    <source>
        <dbReference type="EMBL" id="KGD69512.1"/>
    </source>
</evidence>
<dbReference type="RefSeq" id="WP_035123784.1">
    <property type="nucleotide sequence ID" value="NZ_JRHH01000001.1"/>
</dbReference>
<keyword evidence="1" id="KW-1133">Transmembrane helix</keyword>
<proteinExistence type="predicted"/>
<accession>A0A095SY71</accession>
<sequence length="118" mass="14190">MCKNCFDKQYYGFPSQTEFEYFEDILDLKCKSEKINILESKNEIEIGLIDYRMYYQCNTCKEKFVMSIPDNAWRGYFLTEKKAIEYHEKIKISDKKKRNGCLVIIFLIVIFTIYSIVK</sequence>
<keyword evidence="1" id="KW-0812">Transmembrane</keyword>
<keyword evidence="3" id="KW-1185">Reference proteome</keyword>
<comment type="caution">
    <text evidence="2">The sequence shown here is derived from an EMBL/GenBank/DDBJ whole genome shotgun (WGS) entry which is preliminary data.</text>
</comment>
<dbReference type="AlphaFoldDB" id="A0A095SY71"/>
<gene>
    <name evidence="2" type="ORF">LG45_01740</name>
</gene>
<name>A0A095SY71_9FLAO</name>
<dbReference type="OrthoDB" id="1448523at2"/>
<reference evidence="2 3" key="1">
    <citation type="submission" date="2014-09" db="EMBL/GenBank/DDBJ databases">
        <title>Whole Genome Shotgun of Flavobacterium aquatile LMG 4008.</title>
        <authorList>
            <person name="Gale A.N."/>
            <person name="Pipes S.E."/>
            <person name="Newman J.D."/>
        </authorList>
    </citation>
    <scope>NUCLEOTIDE SEQUENCE [LARGE SCALE GENOMIC DNA]</scope>
    <source>
        <strain evidence="2 3">LMG 4008</strain>
    </source>
</reference>
<feature type="transmembrane region" description="Helical" evidence="1">
    <location>
        <begin position="99"/>
        <end position="117"/>
    </location>
</feature>
<keyword evidence="1" id="KW-0472">Membrane</keyword>
<evidence type="ECO:0000313" key="3">
    <source>
        <dbReference type="Proteomes" id="UP000029554"/>
    </source>
</evidence>